<organism evidence="9 10">
    <name type="scientific">Salipaludibacillus neizhouensis</name>
    <dbReference type="NCBI Taxonomy" id="885475"/>
    <lineage>
        <taxon>Bacteria</taxon>
        <taxon>Bacillati</taxon>
        <taxon>Bacillota</taxon>
        <taxon>Bacilli</taxon>
        <taxon>Bacillales</taxon>
        <taxon>Bacillaceae</taxon>
    </lineage>
</organism>
<feature type="transmembrane region" description="Helical" evidence="7">
    <location>
        <begin position="12"/>
        <end position="31"/>
    </location>
</feature>
<evidence type="ECO:0000256" key="7">
    <source>
        <dbReference type="SAM" id="Phobius"/>
    </source>
</evidence>
<dbReference type="AlphaFoldDB" id="A0A3A9KDW8"/>
<dbReference type="Proteomes" id="UP000281498">
    <property type="component" value="Unassembled WGS sequence"/>
</dbReference>
<feature type="transmembrane region" description="Helical" evidence="7">
    <location>
        <begin position="186"/>
        <end position="204"/>
    </location>
</feature>
<dbReference type="EMBL" id="PDOE01000003">
    <property type="protein sequence ID" value="RKL67833.1"/>
    <property type="molecule type" value="Genomic_DNA"/>
</dbReference>
<evidence type="ECO:0000256" key="5">
    <source>
        <dbReference type="ARBA" id="ARBA00022989"/>
    </source>
</evidence>
<dbReference type="Pfam" id="PF01757">
    <property type="entry name" value="Acyl_transf_3"/>
    <property type="match status" value="1"/>
</dbReference>
<gene>
    <name evidence="9" type="ORF">CR203_10190</name>
</gene>
<protein>
    <submittedName>
        <fullName evidence="9">Adhesin</fullName>
    </submittedName>
</protein>
<name>A0A3A9KDW8_9BACI</name>
<keyword evidence="3" id="KW-1003">Cell membrane</keyword>
<keyword evidence="10" id="KW-1185">Reference proteome</keyword>
<feature type="domain" description="Acyltransferase 3" evidence="8">
    <location>
        <begin position="12"/>
        <end position="323"/>
    </location>
</feature>
<evidence type="ECO:0000256" key="3">
    <source>
        <dbReference type="ARBA" id="ARBA00022475"/>
    </source>
</evidence>
<comment type="caution">
    <text evidence="9">The sequence shown here is derived from an EMBL/GenBank/DDBJ whole genome shotgun (WGS) entry which is preliminary data.</text>
</comment>
<feature type="transmembrane region" description="Helical" evidence="7">
    <location>
        <begin position="122"/>
        <end position="140"/>
    </location>
</feature>
<evidence type="ECO:0000256" key="2">
    <source>
        <dbReference type="ARBA" id="ARBA00007400"/>
    </source>
</evidence>
<dbReference type="OrthoDB" id="65129at2"/>
<evidence type="ECO:0000256" key="6">
    <source>
        <dbReference type="ARBA" id="ARBA00023136"/>
    </source>
</evidence>
<keyword evidence="5 7" id="KW-1133">Transmembrane helix</keyword>
<keyword evidence="4 7" id="KW-0812">Transmembrane</keyword>
<evidence type="ECO:0000256" key="4">
    <source>
        <dbReference type="ARBA" id="ARBA00022692"/>
    </source>
</evidence>
<sequence>MTTPRIIYEAYWLRTFACTAVVLTHTVNATLDHYSASILQWEEYALIFIRFVMFFGTPTFVFLSELLLAHAYPNGVPKGFFMKRINFLLLPFTFMAFVYAVIIGDTVLESLLLFSKNLAGGYTGYFVLVILQFYVLHVLLHRFLSRWSPKIILPVALIISMIYLAFFNFSDAPSTSLGEYFWLRGYWLPFVGWLFYFALGYYCGKNFNEVKNKIQQYRLLVLSFTFIMLVIIMVSVRMDFLDVVSSKRVDYLLFTTGVIFTIIMFTSKIKKTPRIILFISKYSFTIYLTHKVYLIYLPKIPNLHPFLYFIFSTVAAFVVSIMVASILYKYKYSKYLIGKPLPVPEKSNYT</sequence>
<dbReference type="GO" id="GO:0005886">
    <property type="term" value="C:plasma membrane"/>
    <property type="evidence" value="ECO:0007669"/>
    <property type="project" value="UniProtKB-SubCell"/>
</dbReference>
<comment type="subcellular location">
    <subcellularLocation>
        <location evidence="1">Cell membrane</location>
        <topology evidence="1">Multi-pass membrane protein</topology>
    </subcellularLocation>
</comment>
<feature type="transmembrane region" description="Helical" evidence="7">
    <location>
        <begin position="306"/>
        <end position="328"/>
    </location>
</feature>
<evidence type="ECO:0000256" key="1">
    <source>
        <dbReference type="ARBA" id="ARBA00004651"/>
    </source>
</evidence>
<dbReference type="InterPro" id="IPR002656">
    <property type="entry name" value="Acyl_transf_3_dom"/>
</dbReference>
<feature type="transmembrane region" description="Helical" evidence="7">
    <location>
        <begin position="51"/>
        <end position="73"/>
    </location>
</feature>
<feature type="transmembrane region" description="Helical" evidence="7">
    <location>
        <begin position="147"/>
        <end position="166"/>
    </location>
</feature>
<proteinExistence type="inferred from homology"/>
<feature type="transmembrane region" description="Helical" evidence="7">
    <location>
        <begin position="248"/>
        <end position="266"/>
    </location>
</feature>
<dbReference type="GO" id="GO:0016413">
    <property type="term" value="F:O-acetyltransferase activity"/>
    <property type="evidence" value="ECO:0007669"/>
    <property type="project" value="TreeGrafter"/>
</dbReference>
<evidence type="ECO:0000313" key="10">
    <source>
        <dbReference type="Proteomes" id="UP000281498"/>
    </source>
</evidence>
<evidence type="ECO:0000259" key="8">
    <source>
        <dbReference type="Pfam" id="PF01757"/>
    </source>
</evidence>
<dbReference type="GO" id="GO:0009246">
    <property type="term" value="P:enterobacterial common antigen biosynthetic process"/>
    <property type="evidence" value="ECO:0007669"/>
    <property type="project" value="TreeGrafter"/>
</dbReference>
<feature type="transmembrane region" description="Helical" evidence="7">
    <location>
        <begin position="85"/>
        <end position="102"/>
    </location>
</feature>
<accession>A0A3A9KDW8</accession>
<feature type="transmembrane region" description="Helical" evidence="7">
    <location>
        <begin position="216"/>
        <end position="236"/>
    </location>
</feature>
<dbReference type="PANTHER" id="PTHR40074">
    <property type="entry name" value="O-ACETYLTRANSFERASE WECH"/>
    <property type="match status" value="1"/>
</dbReference>
<evidence type="ECO:0000313" key="9">
    <source>
        <dbReference type="EMBL" id="RKL67833.1"/>
    </source>
</evidence>
<reference evidence="9 10" key="1">
    <citation type="submission" date="2017-10" db="EMBL/GenBank/DDBJ databases">
        <title>Bacillus sp. nov., a halophilic bacterium isolated from a Keqin Lake.</title>
        <authorList>
            <person name="Wang H."/>
        </authorList>
    </citation>
    <scope>NUCLEOTIDE SEQUENCE [LARGE SCALE GENOMIC DNA]</scope>
    <source>
        <strain evidence="9 10">KCTC 13187</strain>
    </source>
</reference>
<comment type="similarity">
    <text evidence="2">Belongs to the acyltransferase 3 family.</text>
</comment>
<dbReference type="PANTHER" id="PTHR40074:SF2">
    <property type="entry name" value="O-ACETYLTRANSFERASE WECH"/>
    <property type="match status" value="1"/>
</dbReference>
<feature type="transmembrane region" description="Helical" evidence="7">
    <location>
        <begin position="275"/>
        <end position="294"/>
    </location>
</feature>
<keyword evidence="6 7" id="KW-0472">Membrane</keyword>